<reference evidence="1 3" key="1">
    <citation type="submission" date="2024-02" db="EMBL/GenBank/DDBJ databases">
        <title>Roseibium algae sp. nov., isolated from marine alga (Grateloupia sp.), showing potential in myo-inositol conversion.</title>
        <authorList>
            <person name="Wang Y."/>
        </authorList>
    </citation>
    <scope>NUCLEOTIDE SEQUENCE [LARGE SCALE GENOMIC DNA]</scope>
    <source>
        <strain evidence="1 3">H3510</strain>
    </source>
</reference>
<sequence>LHPHSTCGGFLVNWKAEIQLRDLDPDQMIEFICRSCSHVHHRKASELQARADLMFHWMIEIERDETCRKRGCRGQCRMALYHECEASGFVGGLA</sequence>
<dbReference type="EMBL" id="JBAKIA010000023">
    <property type="protein sequence ID" value="MEJ8476677.1"/>
    <property type="molecule type" value="Genomic_DNA"/>
</dbReference>
<protein>
    <submittedName>
        <fullName evidence="1">Uncharacterized protein</fullName>
    </submittedName>
</protein>
<keyword evidence="3" id="KW-1185">Reference proteome</keyword>
<evidence type="ECO:0000313" key="2">
    <source>
        <dbReference type="EMBL" id="MEJ8476704.1"/>
    </source>
</evidence>
<feature type="non-terminal residue" evidence="1">
    <location>
        <position position="1"/>
    </location>
</feature>
<dbReference type="RefSeq" id="WP_340277383.1">
    <property type="nucleotide sequence ID" value="NZ_JBAKIA010000023.1"/>
</dbReference>
<organism evidence="1 3">
    <name type="scientific">Roseibium algae</name>
    <dbReference type="NCBI Taxonomy" id="3123038"/>
    <lineage>
        <taxon>Bacteria</taxon>
        <taxon>Pseudomonadati</taxon>
        <taxon>Pseudomonadota</taxon>
        <taxon>Alphaproteobacteria</taxon>
        <taxon>Hyphomicrobiales</taxon>
        <taxon>Stappiaceae</taxon>
        <taxon>Roseibium</taxon>
    </lineage>
</organism>
<evidence type="ECO:0000313" key="3">
    <source>
        <dbReference type="Proteomes" id="UP001385499"/>
    </source>
</evidence>
<proteinExistence type="predicted"/>
<name>A0ABU8TR74_9HYPH</name>
<dbReference type="Proteomes" id="UP001385499">
    <property type="component" value="Unassembled WGS sequence"/>
</dbReference>
<comment type="caution">
    <text evidence="1">The sequence shown here is derived from an EMBL/GenBank/DDBJ whole genome shotgun (WGS) entry which is preliminary data.</text>
</comment>
<accession>A0ABU8TR74</accession>
<gene>
    <name evidence="1" type="ORF">V6575_21555</name>
    <name evidence="2" type="ORF">V6575_21700</name>
</gene>
<dbReference type="EMBL" id="JBAKIA010000024">
    <property type="protein sequence ID" value="MEJ8476704.1"/>
    <property type="molecule type" value="Genomic_DNA"/>
</dbReference>
<evidence type="ECO:0000313" key="1">
    <source>
        <dbReference type="EMBL" id="MEJ8476677.1"/>
    </source>
</evidence>